<reference evidence="3 4" key="1">
    <citation type="submission" date="2019-03" db="EMBL/GenBank/DDBJ databases">
        <title>Genomic Encyclopedia of Type Strains, Phase IV (KMG-IV): sequencing the most valuable type-strain genomes for metagenomic binning, comparative biology and taxonomic classification.</title>
        <authorList>
            <person name="Goeker M."/>
        </authorList>
    </citation>
    <scope>NUCLEOTIDE SEQUENCE [LARGE SCALE GENOMIC DNA]</scope>
    <source>
        <strain evidence="3 4">DSM 21944</strain>
    </source>
</reference>
<proteinExistence type="predicted"/>
<protein>
    <recommendedName>
        <fullName evidence="2">DUF11 domain-containing protein</fullName>
    </recommendedName>
</protein>
<dbReference type="EMBL" id="SMAF01000011">
    <property type="protein sequence ID" value="TCS97775.1"/>
    <property type="molecule type" value="Genomic_DNA"/>
</dbReference>
<dbReference type="InterPro" id="IPR001434">
    <property type="entry name" value="OmcB-like_DUF11"/>
</dbReference>
<dbReference type="InterPro" id="IPR013783">
    <property type="entry name" value="Ig-like_fold"/>
</dbReference>
<name>A0A4R3LEF2_9GAMM</name>
<accession>A0A4R3LEF2</accession>
<evidence type="ECO:0000313" key="3">
    <source>
        <dbReference type="EMBL" id="TCS97775.1"/>
    </source>
</evidence>
<sequence length="536" mass="57492">MRFFKMIPALLLAVTATPAVMAASPNCAVEGGTLMSWPAGDPLWEMCWLPPNSSIGPRGSGLELRAVHYRGIQVARRIHAPMLFAEYRTSTCYRDWKDQGTPTLAHTSTHNTLGVPPDMNRLAATSCSVSQHPTASYGTCPFQQQTGGGYSCTGNDGVVIEDLGDQVRFVSQYRADWYMYDSRIRFYENGVIEPTFGFGNNNGTLSNTTHWHHNYWRFDFGIDGQDSHIVSVNGVDQTVEFHDVRGAPGSTTWAVRNPGTGRGYELVPGANDYLVGTNESGRGFHNVDFMATLYKPNEYGDNPNYSLGDCGMNHNALVNGENILEKHAVLWYRVAVRDSTANNWPIGCGGAGNPCIPQDSMVCKTAGPQLVPVGDWGQGGQPAEEADLSVAVISTPEPVEAGAVVRFSVTVSNDGPQDVSEAEVTLSVPAVLTLSSLRFRGATDWVCAQAGGGVTCTMEVGQITAGHEAAFHVDFDVDPDATSGTVESQATVGSSQWADPDTGNNAATVFTTIEAVDLDTIFGHDFECRAGAPGCL</sequence>
<evidence type="ECO:0000259" key="2">
    <source>
        <dbReference type="Pfam" id="PF01345"/>
    </source>
</evidence>
<comment type="caution">
    <text evidence="3">The sequence shown here is derived from an EMBL/GenBank/DDBJ whole genome shotgun (WGS) entry which is preliminary data.</text>
</comment>
<evidence type="ECO:0000313" key="4">
    <source>
        <dbReference type="Proteomes" id="UP000294599"/>
    </source>
</evidence>
<organism evidence="3 4">
    <name type="scientific">Pseudofulvimonas gallinarii</name>
    <dbReference type="NCBI Taxonomy" id="634155"/>
    <lineage>
        <taxon>Bacteria</taxon>
        <taxon>Pseudomonadati</taxon>
        <taxon>Pseudomonadota</taxon>
        <taxon>Gammaproteobacteria</taxon>
        <taxon>Lysobacterales</taxon>
        <taxon>Rhodanobacteraceae</taxon>
        <taxon>Pseudofulvimonas</taxon>
    </lineage>
</organism>
<feature type="domain" description="DUF11" evidence="2">
    <location>
        <begin position="387"/>
        <end position="509"/>
    </location>
</feature>
<gene>
    <name evidence="3" type="ORF">EDC25_11155</name>
</gene>
<feature type="chain" id="PRO_5020613595" description="DUF11 domain-containing protein" evidence="1">
    <location>
        <begin position="23"/>
        <end position="536"/>
    </location>
</feature>
<keyword evidence="4" id="KW-1185">Reference proteome</keyword>
<dbReference type="GO" id="GO:0009308">
    <property type="term" value="P:amine metabolic process"/>
    <property type="evidence" value="ECO:0007669"/>
    <property type="project" value="InterPro"/>
</dbReference>
<dbReference type="GO" id="GO:0005507">
    <property type="term" value="F:copper ion binding"/>
    <property type="evidence" value="ECO:0007669"/>
    <property type="project" value="InterPro"/>
</dbReference>
<keyword evidence="1" id="KW-0732">Signal</keyword>
<dbReference type="Proteomes" id="UP000294599">
    <property type="component" value="Unassembled WGS sequence"/>
</dbReference>
<dbReference type="Pfam" id="PF01345">
    <property type="entry name" value="DUF11"/>
    <property type="match status" value="1"/>
</dbReference>
<dbReference type="InterPro" id="IPR036460">
    <property type="entry name" value="Cu_amine_oxidase_C_sf"/>
</dbReference>
<dbReference type="GO" id="GO:0048038">
    <property type="term" value="F:quinone binding"/>
    <property type="evidence" value="ECO:0007669"/>
    <property type="project" value="InterPro"/>
</dbReference>
<dbReference type="SUPFAM" id="SSF49998">
    <property type="entry name" value="Amine oxidase catalytic domain"/>
    <property type="match status" value="1"/>
</dbReference>
<dbReference type="Gene3D" id="2.70.98.20">
    <property type="entry name" value="Copper amine oxidase, catalytic domain"/>
    <property type="match status" value="1"/>
</dbReference>
<dbReference type="AlphaFoldDB" id="A0A4R3LEF2"/>
<dbReference type="Gene3D" id="2.60.40.10">
    <property type="entry name" value="Immunoglobulins"/>
    <property type="match status" value="1"/>
</dbReference>
<feature type="signal peptide" evidence="1">
    <location>
        <begin position="1"/>
        <end position="22"/>
    </location>
</feature>
<dbReference type="OrthoDB" id="9772590at2"/>
<dbReference type="RefSeq" id="WP_132577430.1">
    <property type="nucleotide sequence ID" value="NZ_JBHLWF010000026.1"/>
</dbReference>
<evidence type="ECO:0000256" key="1">
    <source>
        <dbReference type="SAM" id="SignalP"/>
    </source>
</evidence>
<dbReference type="GO" id="GO:0008131">
    <property type="term" value="F:primary methylamine oxidase activity"/>
    <property type="evidence" value="ECO:0007669"/>
    <property type="project" value="InterPro"/>
</dbReference>